<keyword evidence="4 10" id="KW-0436">Ligase</keyword>
<feature type="binding site" evidence="12">
    <location>
        <position position="284"/>
    </location>
    <ligand>
        <name>Mg(2+)</name>
        <dbReference type="ChEBI" id="CHEBI:18420"/>
        <label>2</label>
    </ligand>
</feature>
<feature type="binding site" evidence="12">
    <location>
        <position position="282"/>
    </location>
    <ligand>
        <name>Mg(2+)</name>
        <dbReference type="ChEBI" id="CHEBI:18420"/>
        <label>1</label>
    </ligand>
</feature>
<evidence type="ECO:0000256" key="9">
    <source>
        <dbReference type="ARBA" id="ARBA00023316"/>
    </source>
</evidence>
<evidence type="ECO:0000256" key="10">
    <source>
        <dbReference type="HAMAP-Rule" id="MF_00047"/>
    </source>
</evidence>
<dbReference type="SUPFAM" id="SSF52440">
    <property type="entry name" value="PreATP-grasp domain"/>
    <property type="match status" value="1"/>
</dbReference>
<protein>
    <recommendedName>
        <fullName evidence="10">D-alanine--D-alanine ligase</fullName>
        <ecNumber evidence="10">6.3.2.4</ecNumber>
    </recommendedName>
    <alternativeName>
        <fullName evidence="10">D-Ala-D-Ala ligase</fullName>
    </alternativeName>
    <alternativeName>
        <fullName evidence="10">D-alanylalanine synthetase</fullName>
    </alternativeName>
</protein>
<dbReference type="GO" id="GO:0005737">
    <property type="term" value="C:cytoplasm"/>
    <property type="evidence" value="ECO:0007669"/>
    <property type="project" value="UniProtKB-SubCell"/>
</dbReference>
<dbReference type="GO" id="GO:0046872">
    <property type="term" value="F:metal ion binding"/>
    <property type="evidence" value="ECO:0007669"/>
    <property type="project" value="UniProtKB-KW"/>
</dbReference>
<dbReference type="GO" id="GO:0005524">
    <property type="term" value="F:ATP binding"/>
    <property type="evidence" value="ECO:0007669"/>
    <property type="project" value="UniProtKB-UniRule"/>
</dbReference>
<dbReference type="InterPro" id="IPR000291">
    <property type="entry name" value="D-Ala_lig_Van_CS"/>
</dbReference>
<dbReference type="InterPro" id="IPR016185">
    <property type="entry name" value="PreATP-grasp_dom_sf"/>
</dbReference>
<gene>
    <name evidence="10" type="primary">ddl</name>
    <name evidence="15" type="ORF">ABLG96_21760</name>
</gene>
<comment type="pathway">
    <text evidence="10">Cell wall biogenesis; peptidoglycan biosynthesis.</text>
</comment>
<dbReference type="HAMAP" id="MF_00047">
    <property type="entry name" value="Dala_Dala_lig"/>
    <property type="match status" value="1"/>
</dbReference>
<dbReference type="InterPro" id="IPR011761">
    <property type="entry name" value="ATP-grasp"/>
</dbReference>
<dbReference type="Gene3D" id="3.40.50.20">
    <property type="match status" value="1"/>
</dbReference>
<evidence type="ECO:0000256" key="12">
    <source>
        <dbReference type="PIRSR" id="PIRSR039102-3"/>
    </source>
</evidence>
<organism evidence="15">
    <name type="scientific">Nakamurella sp. A5-74</name>
    <dbReference type="NCBI Taxonomy" id="3158264"/>
    <lineage>
        <taxon>Bacteria</taxon>
        <taxon>Bacillati</taxon>
        <taxon>Actinomycetota</taxon>
        <taxon>Actinomycetes</taxon>
        <taxon>Nakamurellales</taxon>
        <taxon>Nakamurellaceae</taxon>
        <taxon>Nakamurella</taxon>
    </lineage>
</organism>
<dbReference type="EMBL" id="CP159218">
    <property type="protein sequence ID" value="XCG63773.1"/>
    <property type="molecule type" value="Genomic_DNA"/>
</dbReference>
<dbReference type="PANTHER" id="PTHR23132">
    <property type="entry name" value="D-ALANINE--D-ALANINE LIGASE"/>
    <property type="match status" value="1"/>
</dbReference>
<feature type="binding site" evidence="12">
    <location>
        <position position="269"/>
    </location>
    <ligand>
        <name>Mg(2+)</name>
        <dbReference type="ChEBI" id="CHEBI:18420"/>
        <label>1</label>
    </ligand>
</feature>
<keyword evidence="3 10" id="KW-0963">Cytoplasm</keyword>
<dbReference type="Gene3D" id="3.30.470.20">
    <property type="entry name" value="ATP-grasp fold, B domain"/>
    <property type="match status" value="1"/>
</dbReference>
<dbReference type="AlphaFoldDB" id="A0AAU8DPT4"/>
<comment type="cofactor">
    <cofactor evidence="12">
        <name>Mg(2+)</name>
        <dbReference type="ChEBI" id="CHEBI:18420"/>
    </cofactor>
    <cofactor evidence="12">
        <name>Mn(2+)</name>
        <dbReference type="ChEBI" id="CHEBI:29035"/>
    </cofactor>
    <text evidence="12">Binds 2 magnesium or manganese ions per subunit.</text>
</comment>
<dbReference type="PROSITE" id="PS00843">
    <property type="entry name" value="DALA_DALA_LIGASE_1"/>
    <property type="match status" value="1"/>
</dbReference>
<keyword evidence="5 13" id="KW-0547">Nucleotide-binding</keyword>
<dbReference type="Gene3D" id="3.30.1490.20">
    <property type="entry name" value="ATP-grasp fold, A domain"/>
    <property type="match status" value="1"/>
</dbReference>
<dbReference type="GO" id="GO:0071555">
    <property type="term" value="P:cell wall organization"/>
    <property type="evidence" value="ECO:0007669"/>
    <property type="project" value="UniProtKB-KW"/>
</dbReference>
<keyword evidence="6 13" id="KW-0067">ATP-binding</keyword>
<keyword evidence="12" id="KW-0464">Manganese</keyword>
<sequence>MPTDQRHVLVLAGGLTHEREVSLRSGSRVAESLRRAGHDVVIRDADLSLIPWLAEHRPDAAVIALHGGRGENGAVQGILEMAGVPFLGTAAHDCRFAWDKPTAKNLLRRAGFHTPDWFTLSHSTFRDLGANALIDLLVDSLGIPIMLKPHQGGSALGANSVRDAAELPAALVSSFAYGDVVMVEKFVTGTEIAVTVVEDIVDGVATPRALPAVEVSFPGDVFDYEARYTAGLTTYFTPARLDDEQARQAAELAVAAHRALGLRDLSRTDAVVGDDGKVQFLEVNVSPGLTETSMLPMAAEAAGEDLGVLYSRLIETAIIRH</sequence>
<dbReference type="GO" id="GO:0008360">
    <property type="term" value="P:regulation of cell shape"/>
    <property type="evidence" value="ECO:0007669"/>
    <property type="project" value="UniProtKB-KW"/>
</dbReference>
<keyword evidence="12" id="KW-0479">Metal-binding</keyword>
<dbReference type="InterPro" id="IPR011095">
    <property type="entry name" value="Dala_Dala_lig_C"/>
</dbReference>
<evidence type="ECO:0000256" key="5">
    <source>
        <dbReference type="ARBA" id="ARBA00022741"/>
    </source>
</evidence>
<evidence type="ECO:0000256" key="3">
    <source>
        <dbReference type="ARBA" id="ARBA00022490"/>
    </source>
</evidence>
<dbReference type="NCBIfam" id="NF002378">
    <property type="entry name" value="PRK01372.1"/>
    <property type="match status" value="1"/>
</dbReference>
<evidence type="ECO:0000256" key="11">
    <source>
        <dbReference type="PIRSR" id="PIRSR039102-1"/>
    </source>
</evidence>
<comment type="catalytic activity">
    <reaction evidence="10">
        <text>2 D-alanine + ATP = D-alanyl-D-alanine + ADP + phosphate + H(+)</text>
        <dbReference type="Rhea" id="RHEA:11224"/>
        <dbReference type="ChEBI" id="CHEBI:15378"/>
        <dbReference type="ChEBI" id="CHEBI:30616"/>
        <dbReference type="ChEBI" id="CHEBI:43474"/>
        <dbReference type="ChEBI" id="CHEBI:57416"/>
        <dbReference type="ChEBI" id="CHEBI:57822"/>
        <dbReference type="ChEBI" id="CHEBI:456216"/>
        <dbReference type="EC" id="6.3.2.4"/>
    </reaction>
</comment>
<comment type="subcellular location">
    <subcellularLocation>
        <location evidence="1 10">Cytoplasm</location>
    </subcellularLocation>
</comment>
<feature type="active site" evidence="11">
    <location>
        <position position="18"/>
    </location>
</feature>
<comment type="function">
    <text evidence="10">Cell wall formation.</text>
</comment>
<dbReference type="GO" id="GO:0008716">
    <property type="term" value="F:D-alanine-D-alanine ligase activity"/>
    <property type="evidence" value="ECO:0007669"/>
    <property type="project" value="UniProtKB-UniRule"/>
</dbReference>
<dbReference type="InterPro" id="IPR013815">
    <property type="entry name" value="ATP_grasp_subdomain_1"/>
</dbReference>
<comment type="similarity">
    <text evidence="2 10">Belongs to the D-alanine--D-alanine ligase family.</text>
</comment>
<dbReference type="PANTHER" id="PTHR23132:SF23">
    <property type="entry name" value="D-ALANINE--D-ALANINE LIGASE B"/>
    <property type="match status" value="1"/>
</dbReference>
<evidence type="ECO:0000256" key="8">
    <source>
        <dbReference type="ARBA" id="ARBA00022984"/>
    </source>
</evidence>
<evidence type="ECO:0000313" key="15">
    <source>
        <dbReference type="EMBL" id="XCG63773.1"/>
    </source>
</evidence>
<feature type="active site" evidence="11">
    <location>
        <position position="154"/>
    </location>
</feature>
<feature type="binding site" evidence="12">
    <location>
        <position position="282"/>
    </location>
    <ligand>
        <name>Mg(2+)</name>
        <dbReference type="ChEBI" id="CHEBI:18420"/>
        <label>2</label>
    </ligand>
</feature>
<evidence type="ECO:0000256" key="1">
    <source>
        <dbReference type="ARBA" id="ARBA00004496"/>
    </source>
</evidence>
<evidence type="ECO:0000256" key="4">
    <source>
        <dbReference type="ARBA" id="ARBA00022598"/>
    </source>
</evidence>
<dbReference type="Pfam" id="PF07478">
    <property type="entry name" value="Dala_Dala_lig_C"/>
    <property type="match status" value="1"/>
</dbReference>
<dbReference type="PROSITE" id="PS50975">
    <property type="entry name" value="ATP_GRASP"/>
    <property type="match status" value="1"/>
</dbReference>
<dbReference type="SUPFAM" id="SSF56059">
    <property type="entry name" value="Glutathione synthetase ATP-binding domain-like"/>
    <property type="match status" value="1"/>
</dbReference>
<keyword evidence="7 10" id="KW-0133">Cell shape</keyword>
<feature type="domain" description="ATP-grasp" evidence="14">
    <location>
        <begin position="104"/>
        <end position="315"/>
    </location>
</feature>
<reference evidence="15" key="1">
    <citation type="submission" date="2024-05" db="EMBL/GenBank/DDBJ databases">
        <authorList>
            <person name="Cai S.Y."/>
            <person name="Jin L.M."/>
            <person name="Li H.R."/>
        </authorList>
    </citation>
    <scope>NUCLEOTIDE SEQUENCE</scope>
    <source>
        <strain evidence="15">A5-74</strain>
    </source>
</reference>
<evidence type="ECO:0000256" key="6">
    <source>
        <dbReference type="ARBA" id="ARBA00022840"/>
    </source>
</evidence>
<evidence type="ECO:0000256" key="2">
    <source>
        <dbReference type="ARBA" id="ARBA00010871"/>
    </source>
</evidence>
<dbReference type="EC" id="6.3.2.4" evidence="10"/>
<keyword evidence="8 10" id="KW-0573">Peptidoglycan synthesis</keyword>
<name>A0AAU8DPT4_9ACTN</name>
<keyword evidence="9 10" id="KW-0961">Cell wall biogenesis/degradation</keyword>
<dbReference type="RefSeq" id="WP_353649388.1">
    <property type="nucleotide sequence ID" value="NZ_CP159218.1"/>
</dbReference>
<dbReference type="GO" id="GO:0009252">
    <property type="term" value="P:peptidoglycan biosynthetic process"/>
    <property type="evidence" value="ECO:0007669"/>
    <property type="project" value="UniProtKB-UniRule"/>
</dbReference>
<keyword evidence="12" id="KW-0460">Magnesium</keyword>
<feature type="active site" evidence="11">
    <location>
        <position position="293"/>
    </location>
</feature>
<evidence type="ECO:0000256" key="13">
    <source>
        <dbReference type="PROSITE-ProRule" id="PRU00409"/>
    </source>
</evidence>
<evidence type="ECO:0000256" key="7">
    <source>
        <dbReference type="ARBA" id="ARBA00022960"/>
    </source>
</evidence>
<dbReference type="PIRSF" id="PIRSF039102">
    <property type="entry name" value="Ddl/VanB"/>
    <property type="match status" value="1"/>
</dbReference>
<dbReference type="InterPro" id="IPR005905">
    <property type="entry name" value="D_ala_D_ala"/>
</dbReference>
<accession>A0AAU8DPT4</accession>
<evidence type="ECO:0000259" key="14">
    <source>
        <dbReference type="PROSITE" id="PS50975"/>
    </source>
</evidence>
<proteinExistence type="inferred from homology"/>